<comment type="caution">
    <text evidence="3">The sequence shown here is derived from an EMBL/GenBank/DDBJ whole genome shotgun (WGS) entry which is preliminary data.</text>
</comment>
<sequence>MDTDTTTGLDKNKIIAVSISAVIILGAVLGYAYWKNKKSAQPTAADIQSAVDAAGSVTDSATQGVLPSIGEAANPLTNKPDINPTSKTNPFDSVKTNPFQ</sequence>
<dbReference type="EMBL" id="MFKN01000040">
    <property type="protein sequence ID" value="OGG39827.1"/>
    <property type="molecule type" value="Genomic_DNA"/>
</dbReference>
<reference evidence="3 4" key="1">
    <citation type="journal article" date="2016" name="Nat. Commun.">
        <title>Thousands of microbial genomes shed light on interconnected biogeochemical processes in an aquifer system.</title>
        <authorList>
            <person name="Anantharaman K."/>
            <person name="Brown C.T."/>
            <person name="Hug L.A."/>
            <person name="Sharon I."/>
            <person name="Castelle C.J."/>
            <person name="Probst A.J."/>
            <person name="Thomas B.C."/>
            <person name="Singh A."/>
            <person name="Wilkins M.J."/>
            <person name="Karaoz U."/>
            <person name="Brodie E.L."/>
            <person name="Williams K.H."/>
            <person name="Hubbard S.S."/>
            <person name="Banfield J.F."/>
        </authorList>
    </citation>
    <scope>NUCLEOTIDE SEQUENCE [LARGE SCALE GENOMIC DNA]</scope>
</reference>
<feature type="compositionally biased region" description="Polar residues" evidence="1">
    <location>
        <begin position="83"/>
        <end position="100"/>
    </location>
</feature>
<keyword evidence="2" id="KW-0472">Membrane</keyword>
<evidence type="ECO:0000256" key="2">
    <source>
        <dbReference type="SAM" id="Phobius"/>
    </source>
</evidence>
<evidence type="ECO:0000256" key="1">
    <source>
        <dbReference type="SAM" id="MobiDB-lite"/>
    </source>
</evidence>
<feature type="transmembrane region" description="Helical" evidence="2">
    <location>
        <begin position="14"/>
        <end position="34"/>
    </location>
</feature>
<proteinExistence type="predicted"/>
<protein>
    <submittedName>
        <fullName evidence="3">Uncharacterized protein</fullName>
    </submittedName>
</protein>
<dbReference type="STRING" id="1798474.A2118_00190"/>
<accession>A0A1F6BTG2</accession>
<keyword evidence="2" id="KW-1133">Transmembrane helix</keyword>
<dbReference type="Proteomes" id="UP000179014">
    <property type="component" value="Unassembled WGS sequence"/>
</dbReference>
<organism evidence="3 4">
    <name type="scientific">Candidatus Kaiserbacteria bacterium GWA2_50_9</name>
    <dbReference type="NCBI Taxonomy" id="1798474"/>
    <lineage>
        <taxon>Bacteria</taxon>
        <taxon>Candidatus Kaiseribacteriota</taxon>
    </lineage>
</organism>
<feature type="region of interest" description="Disordered" evidence="1">
    <location>
        <begin position="65"/>
        <end position="100"/>
    </location>
</feature>
<name>A0A1F6BTG2_9BACT</name>
<evidence type="ECO:0000313" key="3">
    <source>
        <dbReference type="EMBL" id="OGG39827.1"/>
    </source>
</evidence>
<keyword evidence="2" id="KW-0812">Transmembrane</keyword>
<dbReference type="AlphaFoldDB" id="A0A1F6BTG2"/>
<gene>
    <name evidence="3" type="ORF">A2118_00190</name>
</gene>
<evidence type="ECO:0000313" key="4">
    <source>
        <dbReference type="Proteomes" id="UP000179014"/>
    </source>
</evidence>